<dbReference type="GO" id="GO:0042158">
    <property type="term" value="P:lipoprotein biosynthetic process"/>
    <property type="evidence" value="ECO:0007669"/>
    <property type="project" value="UniProtKB-UniRule"/>
</dbReference>
<keyword evidence="4 8" id="KW-0812">Transmembrane</keyword>
<dbReference type="GO" id="GO:0005886">
    <property type="term" value="C:plasma membrane"/>
    <property type="evidence" value="ECO:0007669"/>
    <property type="project" value="UniProtKB-SubCell"/>
</dbReference>
<dbReference type="InterPro" id="IPR004563">
    <property type="entry name" value="Apolipo_AcylTrfase"/>
</dbReference>
<dbReference type="Gene3D" id="3.60.110.10">
    <property type="entry name" value="Carbon-nitrogen hydrolase"/>
    <property type="match status" value="1"/>
</dbReference>
<evidence type="ECO:0000256" key="2">
    <source>
        <dbReference type="ARBA" id="ARBA00022475"/>
    </source>
</evidence>
<dbReference type="NCBIfam" id="TIGR00546">
    <property type="entry name" value="lnt"/>
    <property type="match status" value="1"/>
</dbReference>
<dbReference type="Pfam" id="PF20154">
    <property type="entry name" value="LNT_N"/>
    <property type="match status" value="1"/>
</dbReference>
<dbReference type="PROSITE" id="PS50263">
    <property type="entry name" value="CN_HYDROLASE"/>
    <property type="match status" value="1"/>
</dbReference>
<feature type="transmembrane region" description="Helical" evidence="8">
    <location>
        <begin position="81"/>
        <end position="104"/>
    </location>
</feature>
<feature type="transmembrane region" description="Helical" evidence="8">
    <location>
        <begin position="156"/>
        <end position="175"/>
    </location>
</feature>
<dbReference type="InterPro" id="IPR045378">
    <property type="entry name" value="LNT_N"/>
</dbReference>
<dbReference type="PANTHER" id="PTHR38686">
    <property type="entry name" value="APOLIPOPROTEIN N-ACYLTRANSFERASE"/>
    <property type="match status" value="1"/>
</dbReference>
<feature type="transmembrane region" description="Helical" evidence="8">
    <location>
        <begin position="28"/>
        <end position="47"/>
    </location>
</feature>
<dbReference type="Pfam" id="PF00795">
    <property type="entry name" value="CN_hydrolase"/>
    <property type="match status" value="1"/>
</dbReference>
<dbReference type="EC" id="2.3.1.269" evidence="8"/>
<keyword evidence="6 8" id="KW-0472">Membrane</keyword>
<reference evidence="10 11" key="1">
    <citation type="submission" date="2020-12" db="EMBL/GenBank/DDBJ databases">
        <title>Draft genome sequence of the commensal strain Corynebacterium tuberculostearicum MFP09/CIP 102622 isolated from human skin.</title>
        <authorList>
            <person name="Boukerb A.M."/>
            <person name="Janvier X."/>
            <person name="Feuilloley M.G.J."/>
            <person name="Groboillot A."/>
        </authorList>
    </citation>
    <scope>NUCLEOTIDE SEQUENCE [LARGE SCALE GENOMIC DNA]</scope>
    <source>
        <strain evidence="10 11">CIP 102622</strain>
    </source>
</reference>
<comment type="catalytic activity">
    <reaction evidence="8">
        <text>N-terminal S-1,2-diacyl-sn-glyceryl-L-cysteinyl-[lipoprotein] + a glycerophospholipid = N-acyl-S-1,2-diacyl-sn-glyceryl-L-cysteinyl-[lipoprotein] + a 2-acyl-sn-glycero-3-phospholipid + H(+)</text>
        <dbReference type="Rhea" id="RHEA:48228"/>
        <dbReference type="Rhea" id="RHEA-COMP:14681"/>
        <dbReference type="Rhea" id="RHEA-COMP:14684"/>
        <dbReference type="ChEBI" id="CHEBI:15378"/>
        <dbReference type="ChEBI" id="CHEBI:136912"/>
        <dbReference type="ChEBI" id="CHEBI:140656"/>
        <dbReference type="ChEBI" id="CHEBI:140657"/>
        <dbReference type="ChEBI" id="CHEBI:140660"/>
        <dbReference type="EC" id="2.3.1.269"/>
    </reaction>
</comment>
<dbReference type="InterPro" id="IPR003010">
    <property type="entry name" value="C-N_Hydrolase"/>
</dbReference>
<gene>
    <name evidence="8 10" type="primary">lnt</name>
    <name evidence="10" type="ORF">JDP02_09350</name>
</gene>
<protein>
    <recommendedName>
        <fullName evidence="8">Apolipoprotein N-acyltransferase</fullName>
        <shortName evidence="8">ALP N-acyltransferase</shortName>
        <ecNumber evidence="8">2.3.1.269</ecNumber>
    </recommendedName>
</protein>
<comment type="pathway">
    <text evidence="8">Protein modification; lipoprotein biosynthesis (N-acyl transfer).</text>
</comment>
<keyword evidence="5 8" id="KW-1133">Transmembrane helix</keyword>
<keyword evidence="11" id="KW-1185">Reference proteome</keyword>
<evidence type="ECO:0000256" key="5">
    <source>
        <dbReference type="ARBA" id="ARBA00022989"/>
    </source>
</evidence>
<evidence type="ECO:0000313" key="11">
    <source>
        <dbReference type="Proteomes" id="UP000603369"/>
    </source>
</evidence>
<evidence type="ECO:0000256" key="4">
    <source>
        <dbReference type="ARBA" id="ARBA00022692"/>
    </source>
</evidence>
<evidence type="ECO:0000256" key="6">
    <source>
        <dbReference type="ARBA" id="ARBA00023136"/>
    </source>
</evidence>
<comment type="function">
    <text evidence="8">Catalyzes the phospholipid dependent N-acylation of the N-terminal cysteine of apolipoprotein, the last step in lipoprotein maturation.</text>
</comment>
<accession>A0A8I1L9J3</accession>
<comment type="subcellular location">
    <subcellularLocation>
        <location evidence="1 8">Cell membrane</location>
        <topology evidence="1 8">Multi-pass membrane protein</topology>
    </subcellularLocation>
</comment>
<feature type="transmembrane region" description="Helical" evidence="8">
    <location>
        <begin position="54"/>
        <end position="75"/>
    </location>
</feature>
<comment type="caution">
    <text evidence="10">The sequence shown here is derived from an EMBL/GenBank/DDBJ whole genome shotgun (WGS) entry which is preliminary data.</text>
</comment>
<organism evidence="10 11">
    <name type="scientific">Corynebacterium tuberculostearicum</name>
    <dbReference type="NCBI Taxonomy" id="38304"/>
    <lineage>
        <taxon>Bacteria</taxon>
        <taxon>Bacillati</taxon>
        <taxon>Actinomycetota</taxon>
        <taxon>Actinomycetes</taxon>
        <taxon>Mycobacteriales</taxon>
        <taxon>Corynebacteriaceae</taxon>
        <taxon>Corynebacterium</taxon>
    </lineage>
</organism>
<dbReference type="SUPFAM" id="SSF56317">
    <property type="entry name" value="Carbon-nitrogen hydrolase"/>
    <property type="match status" value="1"/>
</dbReference>
<keyword evidence="3 8" id="KW-0808">Transferase</keyword>
<evidence type="ECO:0000313" key="10">
    <source>
        <dbReference type="EMBL" id="MBK3428708.1"/>
    </source>
</evidence>
<proteinExistence type="inferred from homology"/>
<evidence type="ECO:0000259" key="9">
    <source>
        <dbReference type="PROSITE" id="PS50263"/>
    </source>
</evidence>
<feature type="transmembrane region" description="Helical" evidence="8">
    <location>
        <begin position="184"/>
        <end position="203"/>
    </location>
</feature>
<dbReference type="PANTHER" id="PTHR38686:SF1">
    <property type="entry name" value="APOLIPOPROTEIN N-ACYLTRANSFERASE"/>
    <property type="match status" value="1"/>
</dbReference>
<dbReference type="AlphaFoldDB" id="A0A8I1L9J3"/>
<dbReference type="GO" id="GO:0016410">
    <property type="term" value="F:N-acyltransferase activity"/>
    <property type="evidence" value="ECO:0007669"/>
    <property type="project" value="UniProtKB-UniRule"/>
</dbReference>
<dbReference type="InterPro" id="IPR036526">
    <property type="entry name" value="C-N_Hydrolase_sf"/>
</dbReference>
<evidence type="ECO:0000256" key="7">
    <source>
        <dbReference type="ARBA" id="ARBA00023315"/>
    </source>
</evidence>
<dbReference type="EMBL" id="JAEHFL010000014">
    <property type="protein sequence ID" value="MBK3428708.1"/>
    <property type="molecule type" value="Genomic_DNA"/>
</dbReference>
<dbReference type="CDD" id="cd07571">
    <property type="entry name" value="ALP_N-acyl_transferase"/>
    <property type="match status" value="1"/>
</dbReference>
<dbReference type="Proteomes" id="UP000603369">
    <property type="component" value="Unassembled WGS sequence"/>
</dbReference>
<dbReference type="HAMAP" id="MF_01148">
    <property type="entry name" value="Lnt"/>
    <property type="match status" value="1"/>
</dbReference>
<dbReference type="RefSeq" id="WP_005329610.1">
    <property type="nucleotide sequence ID" value="NZ_CP073092.1"/>
</dbReference>
<dbReference type="UniPathway" id="UPA00666"/>
<keyword evidence="2 8" id="KW-1003">Cell membrane</keyword>
<keyword evidence="10" id="KW-0449">Lipoprotein</keyword>
<name>A0A8I1L9J3_9CORY</name>
<comment type="similarity">
    <text evidence="8">Belongs to the CN hydrolase family. Apolipoprotein N-acyltransferase subfamily.</text>
</comment>
<keyword evidence="7 8" id="KW-0012">Acyltransferase</keyword>
<feature type="transmembrane region" description="Helical" evidence="8">
    <location>
        <begin position="473"/>
        <end position="491"/>
    </location>
</feature>
<sequence>MVLTLARLVVAGLSGLLTYAAIEPRGWWWAAIVGVGLLYASLLPWGTRHVTARVGALLAVAHSLVLYLLTLPWIGELVGSGPYIALAIWLSVYAILLGIGGAAVARWKYGFIAFPFFYLAVEVLRSSVPFGGFSWVKLAWGQIDGPLANLAPWGGTSLITAATVLCGCGLAALLIQRGWKAKSAAFLAAILPLASATVAGLGINRDDSTVGEAKVAAIQGNVPRMGLDFAGQRQAVLNNHVAETKKLAARDKDIDLVIWPENSSDINPFRDGKAASAISGAVDAIDAPVLVGTATRDEVGARNTMQVFAPGHTVGDHHYKKYLQPFGETMPMRDFFAKFSDYVNLAGDFKPGDGPGVVSMAGVPVGVATCYEVSFDNAFRESVKNGAQLLTTPTNNATFGYSDMTYQQLAMSRLRAMETDRAVVVAATSGVSAIVHPDGHVSQSTEIFTPDALVEQLPLRSGETFSVRFGSPLQWLMVIIGTVCALVALRTNRLRRTPRRSGTDTYVGA</sequence>
<feature type="transmembrane region" description="Helical" evidence="8">
    <location>
        <begin position="116"/>
        <end position="136"/>
    </location>
</feature>
<evidence type="ECO:0000256" key="8">
    <source>
        <dbReference type="HAMAP-Rule" id="MF_01148"/>
    </source>
</evidence>
<evidence type="ECO:0000256" key="3">
    <source>
        <dbReference type="ARBA" id="ARBA00022679"/>
    </source>
</evidence>
<evidence type="ECO:0000256" key="1">
    <source>
        <dbReference type="ARBA" id="ARBA00004651"/>
    </source>
</evidence>
<feature type="domain" description="CN hydrolase" evidence="9">
    <location>
        <begin position="213"/>
        <end position="459"/>
    </location>
</feature>